<dbReference type="Gene3D" id="3.40.30.10">
    <property type="entry name" value="Glutaredoxin"/>
    <property type="match status" value="1"/>
</dbReference>
<sequence length="127" mass="14463">MKPTAALWQHALRVTFFTRPNCSLCTDAKGVLAKVWDRRQFAYDEIDVMTPGQEKWKGLYEFDTPVVWQCVPSLLPPGLADVNQVHIDRDASPDHPNATTAKARKLMHRFTEAQVEAAMSEIEHKKD</sequence>
<keyword evidence="1" id="KW-0249">Electron transport</keyword>
<comment type="similarity">
    <text evidence="1">Belongs to the glutaredoxin family.</text>
</comment>
<reference evidence="2 3" key="1">
    <citation type="submission" date="2021-11" db="EMBL/GenBank/DDBJ databases">
        <title>Black yeast isolated from Biological Soil Crust.</title>
        <authorList>
            <person name="Kurbessoian T."/>
        </authorList>
    </citation>
    <scope>NUCLEOTIDE SEQUENCE [LARGE SCALE GENOMIC DNA]</scope>
    <source>
        <strain evidence="2 3">CCFEE 5522</strain>
    </source>
</reference>
<proteinExistence type="inferred from homology"/>
<dbReference type="InterPro" id="IPR052565">
    <property type="entry name" value="Glutaredoxin-like_YDR286C"/>
</dbReference>
<dbReference type="PANTHER" id="PTHR33558">
    <property type="entry name" value="GLUTAREDOXIN-LIKE PROTEIN C5ORF63 HOMOLOG"/>
    <property type="match status" value="1"/>
</dbReference>
<dbReference type="InterPro" id="IPR036249">
    <property type="entry name" value="Thioredoxin-like_sf"/>
</dbReference>
<organism evidence="2 3">
    <name type="scientific">Oleoguttula mirabilis</name>
    <dbReference type="NCBI Taxonomy" id="1507867"/>
    <lineage>
        <taxon>Eukaryota</taxon>
        <taxon>Fungi</taxon>
        <taxon>Dikarya</taxon>
        <taxon>Ascomycota</taxon>
        <taxon>Pezizomycotina</taxon>
        <taxon>Dothideomycetes</taxon>
        <taxon>Dothideomycetidae</taxon>
        <taxon>Mycosphaerellales</taxon>
        <taxon>Teratosphaeriaceae</taxon>
        <taxon>Oleoguttula</taxon>
    </lineage>
</organism>
<dbReference type="Proteomes" id="UP001324427">
    <property type="component" value="Unassembled WGS sequence"/>
</dbReference>
<comment type="caution">
    <text evidence="2">The sequence shown here is derived from an EMBL/GenBank/DDBJ whole genome shotgun (WGS) entry which is preliminary data.</text>
</comment>
<evidence type="ECO:0000313" key="2">
    <source>
        <dbReference type="EMBL" id="KAK4539282.1"/>
    </source>
</evidence>
<dbReference type="InterPro" id="IPR008554">
    <property type="entry name" value="Glutaredoxin-like"/>
</dbReference>
<gene>
    <name evidence="2" type="ORF">LTR36_000836</name>
</gene>
<evidence type="ECO:0000313" key="3">
    <source>
        <dbReference type="Proteomes" id="UP001324427"/>
    </source>
</evidence>
<dbReference type="AlphaFoldDB" id="A0AAV9J342"/>
<dbReference type="EMBL" id="JAVFHQ010000104">
    <property type="protein sequence ID" value="KAK4539282.1"/>
    <property type="molecule type" value="Genomic_DNA"/>
</dbReference>
<dbReference type="SUPFAM" id="SSF52833">
    <property type="entry name" value="Thioredoxin-like"/>
    <property type="match status" value="1"/>
</dbReference>
<accession>A0AAV9J342</accession>
<evidence type="ECO:0000256" key="1">
    <source>
        <dbReference type="RuleBase" id="RU363082"/>
    </source>
</evidence>
<keyword evidence="1" id="KW-0813">Transport</keyword>
<name>A0AAV9J342_9PEZI</name>
<dbReference type="Pfam" id="PF05768">
    <property type="entry name" value="Glrx-like"/>
    <property type="match status" value="1"/>
</dbReference>
<protein>
    <recommendedName>
        <fullName evidence="1">Glutaredoxin-like protein</fullName>
    </recommendedName>
</protein>
<dbReference type="PANTHER" id="PTHR33558:SF1">
    <property type="entry name" value="GLUTAREDOXIN-LIKE PROTEIN C5ORF63 HOMOLOG"/>
    <property type="match status" value="1"/>
</dbReference>
<keyword evidence="3" id="KW-1185">Reference proteome</keyword>